<sequence length="279" mass="28809">MIFGKKEVQDIMKRDLTVWLVAITLISILACAVPTAGAMIVYVNDTDGTHGTTVDIPINVSDAPGLVGAMDISVTYNPSVLTALGTVDGSLTAGVLVMNEATIMKPYPDNWTDAYISEADNQTVWDYGALANDTTATDGVVNIGIISRYGFNGTGSIAAVRFEVIGSGGDTSPLTLSTVAAYNLSAPITNEGGTTTGYESISVTPVSGTFTVKDGGYAKGDLDHNGQVADAVDVAMMLQASVGDITATSEYDLDGNGQNADAVDVAMMLQASVGDITLE</sequence>
<reference evidence="1" key="1">
    <citation type="submission" date="2018-01" db="EMBL/GenBank/DDBJ databases">
        <authorList>
            <person name="Krukenberg V."/>
        </authorList>
    </citation>
    <scope>NUCLEOTIDE SEQUENCE</scope>
    <source>
        <strain evidence="1">E20ANME2</strain>
    </source>
</reference>
<protein>
    <submittedName>
        <fullName evidence="1">Uncharacterized protein</fullName>
    </submittedName>
</protein>
<proteinExistence type="predicted"/>
<dbReference type="EMBL" id="PQXF01000030">
    <property type="protein sequence ID" value="PXF58941.1"/>
    <property type="molecule type" value="Genomic_DNA"/>
</dbReference>
<evidence type="ECO:0000313" key="1">
    <source>
        <dbReference type="EMBL" id="PXF58941.1"/>
    </source>
</evidence>
<evidence type="ECO:0000313" key="2">
    <source>
        <dbReference type="Proteomes" id="UP000248329"/>
    </source>
</evidence>
<dbReference type="Proteomes" id="UP000248329">
    <property type="component" value="Unassembled WGS sequence"/>
</dbReference>
<name>A0AC61L0B2_9EURY</name>
<organism evidence="1 2">
    <name type="scientific">Candidatus Methanogaster sp</name>
    <dbReference type="NCBI Taxonomy" id="3386292"/>
    <lineage>
        <taxon>Archaea</taxon>
        <taxon>Methanobacteriati</taxon>
        <taxon>Methanobacteriota</taxon>
        <taxon>Stenosarchaea group</taxon>
        <taxon>Methanomicrobia</taxon>
        <taxon>Methanosarcinales</taxon>
        <taxon>ANME-2 cluster</taxon>
        <taxon>Candidatus Methanogasteraceae</taxon>
        <taxon>Candidatus Methanogaster</taxon>
    </lineage>
</organism>
<accession>A0AC61L0B2</accession>
<gene>
    <name evidence="1" type="ORF">C4B59_12430</name>
</gene>
<comment type="caution">
    <text evidence="1">The sequence shown here is derived from an EMBL/GenBank/DDBJ whole genome shotgun (WGS) entry which is preliminary data.</text>
</comment>